<dbReference type="InterPro" id="IPR058624">
    <property type="entry name" value="MdtA-like_HH"/>
</dbReference>
<evidence type="ECO:0000313" key="7">
    <source>
        <dbReference type="Proteomes" id="UP000010102"/>
    </source>
</evidence>
<geneLocation type="plasmid" evidence="6 7">
    <name>pLELO</name>
</geneLocation>
<keyword evidence="3" id="KW-0472">Membrane</keyword>
<evidence type="ECO:0000256" key="1">
    <source>
        <dbReference type="ARBA" id="ARBA00009477"/>
    </source>
</evidence>
<protein>
    <submittedName>
        <fullName evidence="6">HlyD family secretion protein</fullName>
    </submittedName>
</protein>
<accession>A0AAV2V1V1</accession>
<feature type="transmembrane region" description="Helical" evidence="3">
    <location>
        <begin position="12"/>
        <end position="32"/>
    </location>
</feature>
<dbReference type="PRINTS" id="PR01490">
    <property type="entry name" value="RTXTOXIND"/>
</dbReference>
<evidence type="ECO:0000259" key="4">
    <source>
        <dbReference type="Pfam" id="PF25876"/>
    </source>
</evidence>
<sequence length="361" mass="39181">MNMAVGRKQKWLWGIVIGGLCLMLIPIFWYYYHPNPMGEGFASGNGRIEAVEIDIATKIPGRIETILVDEGDFVKSGQVLAKMDTEVLEAQLREAKAQNKEAKSKVISAKNQVIQRKSEKEAALATVAQREAELDLAQKRLSRTEKLVTKGAASLDSLDEARAHFYSAQATLHAAKAHVASADASIATAEAEVVAVESSVDATQATIERISADINDSTLIAPCDGRIQFRVAQPGEVLSAGGRVLNMVDLSDVYMVFFLPTEQAGKVQIGAPVHLILDAAPNYVIPAKVTFVASVAQFTPKAVETASEREKLMFRVKARIAPELLKKYIALVKTGLPGMAYVQLDPKSKWPAALEVKINVK</sequence>
<keyword evidence="3" id="KW-0812">Transmembrane</keyword>
<dbReference type="SUPFAM" id="SSF111369">
    <property type="entry name" value="HlyD-like secretion proteins"/>
    <property type="match status" value="3"/>
</dbReference>
<evidence type="ECO:0000256" key="3">
    <source>
        <dbReference type="SAM" id="Phobius"/>
    </source>
</evidence>
<feature type="coiled-coil region" evidence="2">
    <location>
        <begin position="85"/>
        <end position="147"/>
    </location>
</feature>
<dbReference type="Gene3D" id="1.10.287.470">
    <property type="entry name" value="Helix hairpin bin"/>
    <property type="match status" value="1"/>
</dbReference>
<dbReference type="Gene3D" id="2.40.30.170">
    <property type="match status" value="1"/>
</dbReference>
<dbReference type="AlphaFoldDB" id="A0AAV2V1V1"/>
<dbReference type="KEGG" id="lpo:LPO_p0099"/>
<dbReference type="PANTHER" id="PTHR30438">
    <property type="entry name" value="36 KDA ANTIGEN-RELATED"/>
    <property type="match status" value="1"/>
</dbReference>
<dbReference type="GO" id="GO:0005886">
    <property type="term" value="C:plasma membrane"/>
    <property type="evidence" value="ECO:0007669"/>
    <property type="project" value="TreeGrafter"/>
</dbReference>
<organism evidence="6 7">
    <name type="scientific">Legionella pneumophila subsp. pneumophila</name>
    <dbReference type="NCBI Taxonomy" id="91891"/>
    <lineage>
        <taxon>Bacteria</taxon>
        <taxon>Pseudomonadati</taxon>
        <taxon>Pseudomonadota</taxon>
        <taxon>Gammaproteobacteria</taxon>
        <taxon>Legionellales</taxon>
        <taxon>Legionellaceae</taxon>
        <taxon>Legionella</taxon>
    </lineage>
</organism>
<dbReference type="FunFam" id="2.40.50.100:FF:000077">
    <property type="entry name" value="Glycoside hydrolase family 43"/>
    <property type="match status" value="1"/>
</dbReference>
<dbReference type="Proteomes" id="UP000010102">
    <property type="component" value="Plasmid pLELO"/>
</dbReference>
<gene>
    <name evidence="6" type="primary">yhiI</name>
    <name evidence="6" type="ORF">LPO_p0099</name>
</gene>
<comment type="similarity">
    <text evidence="1">Belongs to the membrane fusion protein (MFP) (TC 8.A.1) family.</text>
</comment>
<dbReference type="InterPro" id="IPR058625">
    <property type="entry name" value="MdtA-like_BSH"/>
</dbReference>
<evidence type="ECO:0000259" key="5">
    <source>
        <dbReference type="Pfam" id="PF25917"/>
    </source>
</evidence>
<dbReference type="EMBL" id="FQ958212">
    <property type="protein sequence ID" value="CCD10707.1"/>
    <property type="molecule type" value="Genomic_DNA"/>
</dbReference>
<dbReference type="PANTHER" id="PTHR30438:SF2">
    <property type="entry name" value="MEMBRANE PROTEIN"/>
    <property type="match status" value="1"/>
</dbReference>
<keyword evidence="6" id="KW-0614">Plasmid</keyword>
<dbReference type="Gene3D" id="2.40.50.100">
    <property type="match status" value="1"/>
</dbReference>
<keyword evidence="3" id="KW-1133">Transmembrane helix</keyword>
<dbReference type="Pfam" id="PF25876">
    <property type="entry name" value="HH_MFP_RND"/>
    <property type="match status" value="1"/>
</dbReference>
<dbReference type="Pfam" id="PF25917">
    <property type="entry name" value="BSH_RND"/>
    <property type="match status" value="1"/>
</dbReference>
<reference evidence="6 7" key="1">
    <citation type="submission" date="2011-07" db="EMBL/GenBank/DDBJ databases">
        <authorList>
            <person name="Genoscope - CEA"/>
        </authorList>
    </citation>
    <scope>NUCLEOTIDE SEQUENCE [LARGE SCALE GENOMIC DNA]</scope>
    <source>
        <strain evidence="7">lorraine</strain>
        <plasmid evidence="6 7">pLELO</plasmid>
    </source>
</reference>
<name>A0AAV2V1V1_LEGPN</name>
<evidence type="ECO:0000313" key="6">
    <source>
        <dbReference type="EMBL" id="CCD10707.1"/>
    </source>
</evidence>
<feature type="domain" description="Multidrug resistance protein MdtA-like alpha-helical hairpin" evidence="4">
    <location>
        <begin position="122"/>
        <end position="183"/>
    </location>
</feature>
<feature type="domain" description="Multidrug resistance protein MdtA-like barrel-sandwich hybrid" evidence="5">
    <location>
        <begin position="53"/>
        <end position="246"/>
    </location>
</feature>
<keyword evidence="2" id="KW-0175">Coiled coil</keyword>
<evidence type="ECO:0000256" key="2">
    <source>
        <dbReference type="SAM" id="Coils"/>
    </source>
</evidence>
<proteinExistence type="inferred from homology"/>